<dbReference type="InterPro" id="IPR003439">
    <property type="entry name" value="ABC_transporter-like_ATP-bd"/>
</dbReference>
<dbReference type="GO" id="GO:0016887">
    <property type="term" value="F:ATP hydrolysis activity"/>
    <property type="evidence" value="ECO:0007669"/>
    <property type="project" value="InterPro"/>
</dbReference>
<name>A0A7J7NF86_9MAGN</name>
<keyword evidence="3" id="KW-1185">Reference proteome</keyword>
<dbReference type="PANTHER" id="PTHR24222:SF79">
    <property type="entry name" value="ATP BINDING CASSETTE SUBFAMILY B"/>
    <property type="match status" value="1"/>
</dbReference>
<proteinExistence type="predicted"/>
<dbReference type="InterPro" id="IPR039421">
    <property type="entry name" value="Type_1_exporter"/>
</dbReference>
<dbReference type="OrthoDB" id="6500128at2759"/>
<evidence type="ECO:0000259" key="1">
    <source>
        <dbReference type="Pfam" id="PF00005"/>
    </source>
</evidence>
<dbReference type="GO" id="GO:0042626">
    <property type="term" value="F:ATPase-coupled transmembrane transporter activity"/>
    <property type="evidence" value="ECO:0007669"/>
    <property type="project" value="TreeGrafter"/>
</dbReference>
<dbReference type="SUPFAM" id="SSF52540">
    <property type="entry name" value="P-loop containing nucleoside triphosphate hydrolases"/>
    <property type="match status" value="1"/>
</dbReference>
<dbReference type="PANTHER" id="PTHR24222">
    <property type="entry name" value="ABC TRANSPORTER B FAMILY"/>
    <property type="match status" value="1"/>
</dbReference>
<gene>
    <name evidence="2" type="ORF">GIB67_012591</name>
</gene>
<sequence length="82" mass="8887">MEGEILQNVSGEVELKNVKLAYPSRPKNIIFEAFSLKVPAEKTVALVGGSSSGKSMVVVMLERFYDPLGGEIVLDGVIIHKL</sequence>
<dbReference type="Proteomes" id="UP000541444">
    <property type="component" value="Unassembled WGS sequence"/>
</dbReference>
<dbReference type="Gene3D" id="3.40.50.300">
    <property type="entry name" value="P-loop containing nucleotide triphosphate hydrolases"/>
    <property type="match status" value="1"/>
</dbReference>
<accession>A0A7J7NF86</accession>
<dbReference type="GO" id="GO:0005524">
    <property type="term" value="F:ATP binding"/>
    <property type="evidence" value="ECO:0007669"/>
    <property type="project" value="InterPro"/>
</dbReference>
<dbReference type="GO" id="GO:0005886">
    <property type="term" value="C:plasma membrane"/>
    <property type="evidence" value="ECO:0007669"/>
    <property type="project" value="TreeGrafter"/>
</dbReference>
<dbReference type="AlphaFoldDB" id="A0A7J7NF86"/>
<feature type="domain" description="ABC transporter" evidence="1">
    <location>
        <begin position="33"/>
        <end position="79"/>
    </location>
</feature>
<comment type="caution">
    <text evidence="2">The sequence shown here is derived from an EMBL/GenBank/DDBJ whole genome shotgun (WGS) entry which is preliminary data.</text>
</comment>
<dbReference type="InterPro" id="IPR027417">
    <property type="entry name" value="P-loop_NTPase"/>
</dbReference>
<dbReference type="Pfam" id="PF00005">
    <property type="entry name" value="ABC_tran"/>
    <property type="match status" value="1"/>
</dbReference>
<dbReference type="EMBL" id="JACGCM010000816">
    <property type="protein sequence ID" value="KAF6165694.1"/>
    <property type="molecule type" value="Genomic_DNA"/>
</dbReference>
<protein>
    <recommendedName>
        <fullName evidence="1">ABC transporter domain-containing protein</fullName>
    </recommendedName>
</protein>
<evidence type="ECO:0000313" key="3">
    <source>
        <dbReference type="Proteomes" id="UP000541444"/>
    </source>
</evidence>
<evidence type="ECO:0000313" key="2">
    <source>
        <dbReference type="EMBL" id="KAF6165694.1"/>
    </source>
</evidence>
<reference evidence="2 3" key="1">
    <citation type="journal article" date="2020" name="IScience">
        <title>Genome Sequencing of the Endangered Kingdonia uniflora (Circaeasteraceae, Ranunculales) Reveals Potential Mechanisms of Evolutionary Specialization.</title>
        <authorList>
            <person name="Sun Y."/>
            <person name="Deng T."/>
            <person name="Zhang A."/>
            <person name="Moore M.J."/>
            <person name="Landis J.B."/>
            <person name="Lin N."/>
            <person name="Zhang H."/>
            <person name="Zhang X."/>
            <person name="Huang J."/>
            <person name="Zhang X."/>
            <person name="Sun H."/>
            <person name="Wang H."/>
        </authorList>
    </citation>
    <scope>NUCLEOTIDE SEQUENCE [LARGE SCALE GENOMIC DNA]</scope>
    <source>
        <strain evidence="2">TB1705</strain>
        <tissue evidence="2">Leaf</tissue>
    </source>
</reference>
<organism evidence="2 3">
    <name type="scientific">Kingdonia uniflora</name>
    <dbReference type="NCBI Taxonomy" id="39325"/>
    <lineage>
        <taxon>Eukaryota</taxon>
        <taxon>Viridiplantae</taxon>
        <taxon>Streptophyta</taxon>
        <taxon>Embryophyta</taxon>
        <taxon>Tracheophyta</taxon>
        <taxon>Spermatophyta</taxon>
        <taxon>Magnoliopsida</taxon>
        <taxon>Ranunculales</taxon>
        <taxon>Circaeasteraceae</taxon>
        <taxon>Kingdonia</taxon>
    </lineage>
</organism>